<gene>
    <name evidence="7" type="ORF">GCM10009789_11920</name>
</gene>
<keyword evidence="2 4" id="KW-0238">DNA-binding</keyword>
<dbReference type="Proteomes" id="UP001500393">
    <property type="component" value="Unassembled WGS sequence"/>
</dbReference>
<organism evidence="7 8">
    <name type="scientific">Kribbella sancticallisti</name>
    <dbReference type="NCBI Taxonomy" id="460087"/>
    <lineage>
        <taxon>Bacteria</taxon>
        <taxon>Bacillati</taxon>
        <taxon>Actinomycetota</taxon>
        <taxon>Actinomycetes</taxon>
        <taxon>Propionibacteriales</taxon>
        <taxon>Kribbellaceae</taxon>
        <taxon>Kribbella</taxon>
    </lineage>
</organism>
<dbReference type="Pfam" id="PF00440">
    <property type="entry name" value="TetR_N"/>
    <property type="match status" value="1"/>
</dbReference>
<dbReference type="PRINTS" id="PR00455">
    <property type="entry name" value="HTHTETR"/>
</dbReference>
<evidence type="ECO:0000256" key="3">
    <source>
        <dbReference type="ARBA" id="ARBA00023163"/>
    </source>
</evidence>
<sequence>MSDQRATDGPAADATRNGCDLETRTRIVDSAVRLFYLKGVGSTTLDDVRKASGTSESQLYNHFPDKMALIHAVIDVQSQTVLAREEDRLGGVKTFPDYEAGATRSSSPTRCTTDPTDALSARCPPSCRTRTNGRAQHWPGLSETGSSSSSKR</sequence>
<dbReference type="EMBL" id="BAAAOS010000008">
    <property type="protein sequence ID" value="GAA1560256.1"/>
    <property type="molecule type" value="Genomic_DNA"/>
</dbReference>
<evidence type="ECO:0000259" key="6">
    <source>
        <dbReference type="PROSITE" id="PS50977"/>
    </source>
</evidence>
<keyword evidence="1" id="KW-0805">Transcription regulation</keyword>
<feature type="domain" description="HTH tetR-type" evidence="6">
    <location>
        <begin position="21"/>
        <end position="81"/>
    </location>
</feature>
<keyword evidence="8" id="KW-1185">Reference proteome</keyword>
<dbReference type="InterPro" id="IPR009057">
    <property type="entry name" value="Homeodomain-like_sf"/>
</dbReference>
<evidence type="ECO:0000256" key="2">
    <source>
        <dbReference type="ARBA" id="ARBA00023125"/>
    </source>
</evidence>
<dbReference type="PROSITE" id="PS50977">
    <property type="entry name" value="HTH_TETR_2"/>
    <property type="match status" value="1"/>
</dbReference>
<evidence type="ECO:0000313" key="7">
    <source>
        <dbReference type="EMBL" id="GAA1560256.1"/>
    </source>
</evidence>
<comment type="caution">
    <text evidence="7">The sequence shown here is derived from an EMBL/GenBank/DDBJ whole genome shotgun (WGS) entry which is preliminary data.</text>
</comment>
<feature type="region of interest" description="Disordered" evidence="5">
    <location>
        <begin position="88"/>
        <end position="152"/>
    </location>
</feature>
<reference evidence="8" key="1">
    <citation type="journal article" date="2019" name="Int. J. Syst. Evol. Microbiol.">
        <title>The Global Catalogue of Microorganisms (GCM) 10K type strain sequencing project: providing services to taxonomists for standard genome sequencing and annotation.</title>
        <authorList>
            <consortium name="The Broad Institute Genomics Platform"/>
            <consortium name="The Broad Institute Genome Sequencing Center for Infectious Disease"/>
            <person name="Wu L."/>
            <person name="Ma J."/>
        </authorList>
    </citation>
    <scope>NUCLEOTIDE SEQUENCE [LARGE SCALE GENOMIC DNA]</scope>
    <source>
        <strain evidence="8">JCM 14969</strain>
    </source>
</reference>
<keyword evidence="3" id="KW-0804">Transcription</keyword>
<accession>A0ABP4NGX0</accession>
<name>A0ABP4NGX0_9ACTN</name>
<proteinExistence type="predicted"/>
<evidence type="ECO:0000313" key="8">
    <source>
        <dbReference type="Proteomes" id="UP001500393"/>
    </source>
</evidence>
<dbReference type="InterPro" id="IPR001647">
    <property type="entry name" value="HTH_TetR"/>
</dbReference>
<dbReference type="InterPro" id="IPR050109">
    <property type="entry name" value="HTH-type_TetR-like_transc_reg"/>
</dbReference>
<feature type="DNA-binding region" description="H-T-H motif" evidence="4">
    <location>
        <begin position="44"/>
        <end position="63"/>
    </location>
</feature>
<dbReference type="Gene3D" id="1.10.357.10">
    <property type="entry name" value="Tetracycline Repressor, domain 2"/>
    <property type="match status" value="1"/>
</dbReference>
<dbReference type="PANTHER" id="PTHR30055">
    <property type="entry name" value="HTH-TYPE TRANSCRIPTIONAL REGULATOR RUTR"/>
    <property type="match status" value="1"/>
</dbReference>
<evidence type="ECO:0000256" key="1">
    <source>
        <dbReference type="ARBA" id="ARBA00023015"/>
    </source>
</evidence>
<dbReference type="PANTHER" id="PTHR30055:SF234">
    <property type="entry name" value="HTH-TYPE TRANSCRIPTIONAL REGULATOR BETI"/>
    <property type="match status" value="1"/>
</dbReference>
<evidence type="ECO:0000256" key="5">
    <source>
        <dbReference type="SAM" id="MobiDB-lite"/>
    </source>
</evidence>
<dbReference type="SUPFAM" id="SSF46689">
    <property type="entry name" value="Homeodomain-like"/>
    <property type="match status" value="1"/>
</dbReference>
<evidence type="ECO:0000256" key="4">
    <source>
        <dbReference type="PROSITE-ProRule" id="PRU00335"/>
    </source>
</evidence>
<protein>
    <recommendedName>
        <fullName evidence="6">HTH tetR-type domain-containing protein</fullName>
    </recommendedName>
</protein>
<feature type="compositionally biased region" description="Polar residues" evidence="5">
    <location>
        <begin position="103"/>
        <end position="115"/>
    </location>
</feature>